<gene>
    <name evidence="3" type="primary">treA</name>
    <name evidence="3" type="ORF">Y10_20270</name>
</gene>
<protein>
    <submittedName>
        <fullName evidence="3">Periplasmic trehalase</fullName>
    </submittedName>
</protein>
<keyword evidence="2" id="KW-0326">Glycosidase</keyword>
<organism evidence="3 4">
    <name type="scientific">Neptunitalea lumnitzerae</name>
    <dbReference type="NCBI Taxonomy" id="2965509"/>
    <lineage>
        <taxon>Bacteria</taxon>
        <taxon>Pseudomonadati</taxon>
        <taxon>Bacteroidota</taxon>
        <taxon>Flavobacteriia</taxon>
        <taxon>Flavobacteriales</taxon>
        <taxon>Flavobacteriaceae</taxon>
        <taxon>Neptunitalea</taxon>
    </lineage>
</organism>
<comment type="caution">
    <text evidence="3">The sequence shown here is derived from an EMBL/GenBank/DDBJ whole genome shotgun (WGS) entry which is preliminary data.</text>
</comment>
<evidence type="ECO:0000256" key="1">
    <source>
        <dbReference type="ARBA" id="ARBA00022801"/>
    </source>
</evidence>
<dbReference type="PROSITE" id="PS00928">
    <property type="entry name" value="TREHALASE_2"/>
    <property type="match status" value="1"/>
</dbReference>
<dbReference type="Gene3D" id="1.50.10.10">
    <property type="match status" value="1"/>
</dbReference>
<accession>A0ABQ5MJU2</accession>
<dbReference type="InterPro" id="IPR012341">
    <property type="entry name" value="6hp_glycosidase-like_sf"/>
</dbReference>
<dbReference type="EMBL" id="BRVO01000002">
    <property type="protein sequence ID" value="GLB49659.1"/>
    <property type="molecule type" value="Genomic_DNA"/>
</dbReference>
<keyword evidence="1" id="KW-0378">Hydrolase</keyword>
<dbReference type="PROSITE" id="PS00927">
    <property type="entry name" value="TREHALASE_1"/>
    <property type="match status" value="1"/>
</dbReference>
<dbReference type="InterPro" id="IPR018232">
    <property type="entry name" value="Glyco_hydro_37_CS"/>
</dbReference>
<keyword evidence="4" id="KW-1185">Reference proteome</keyword>
<reference evidence="3" key="1">
    <citation type="submission" date="2022-07" db="EMBL/GenBank/DDBJ databases">
        <title>Taxonomy of Novel Oxalotrophic and Methylotrophic Bacteria.</title>
        <authorList>
            <person name="Sahin N."/>
            <person name="Tani A."/>
        </authorList>
    </citation>
    <scope>NUCLEOTIDE SEQUENCE</scope>
    <source>
        <strain evidence="3">Y10</strain>
    </source>
</reference>
<evidence type="ECO:0000256" key="2">
    <source>
        <dbReference type="ARBA" id="ARBA00023295"/>
    </source>
</evidence>
<dbReference type="PANTHER" id="PTHR23403:SF1">
    <property type="entry name" value="TREHALASE"/>
    <property type="match status" value="1"/>
</dbReference>
<dbReference type="InterPro" id="IPR001661">
    <property type="entry name" value="Glyco_hydro_37"/>
</dbReference>
<dbReference type="NCBIfam" id="NF009773">
    <property type="entry name" value="PRK13270.1"/>
    <property type="match status" value="1"/>
</dbReference>
<evidence type="ECO:0000313" key="4">
    <source>
        <dbReference type="Proteomes" id="UP001143543"/>
    </source>
</evidence>
<dbReference type="SUPFAM" id="SSF48208">
    <property type="entry name" value="Six-hairpin glycosidases"/>
    <property type="match status" value="1"/>
</dbReference>
<evidence type="ECO:0000313" key="3">
    <source>
        <dbReference type="EMBL" id="GLB49659.1"/>
    </source>
</evidence>
<dbReference type="PRINTS" id="PR00744">
    <property type="entry name" value="GLHYDRLASE37"/>
</dbReference>
<dbReference type="PANTHER" id="PTHR23403">
    <property type="entry name" value="TREHALASE"/>
    <property type="match status" value="1"/>
</dbReference>
<dbReference type="Pfam" id="PF01204">
    <property type="entry name" value="Trehalase"/>
    <property type="match status" value="1"/>
</dbReference>
<proteinExistence type="predicted"/>
<dbReference type="InterPro" id="IPR008928">
    <property type="entry name" value="6-hairpin_glycosidase_sf"/>
</dbReference>
<sequence>MKKDAPQNYYQSEFFKEVQMSMIFKDSKTFVDMKPKISKAKILQFYEEQRHKKDFDLESFVHNYFLMTKSIQKDFITDTTKNMYEHISGMWPVLTRHADKYHPFSSRIPLPEPYVVPGGRFREIYYWDSYFTMQGLLADGQTELAKDMVDNFAFLVDTLGFVPNGNRNYYLSRSQPPFFGLMVHALAKGDSNVLKRYGPYILKEYNYWMKGTDDISSPFKPINAVLTTNNGTLLNRYWDYKNTPREESYREDVELAENLDKNQKEKVYRNIRAAAASGWDFSSRWYQKENDFSSTATIDIAPVDLNCLLFFMEHQIANYFGEQKDTISKRIYLKKALKRNEFIRNNFWNKEAEFFTDYIISEQQCSHKLTMAGVYPLFFRIATKEQAEHVKDRLMQDFLKAGGLVTTLTHTEQQWDAPNGWAPLQYMAVRGLLNYGYRDEAKEIIEKWLSLNERVYANTGKMMEKYNVENLELLSGGGEYETQDGFGWTNGVALSFKKMLDTIPSSIKKR</sequence>
<dbReference type="Proteomes" id="UP001143543">
    <property type="component" value="Unassembled WGS sequence"/>
</dbReference>
<name>A0ABQ5MJU2_9FLAO</name>